<dbReference type="RefSeq" id="WP_338201046.1">
    <property type="nucleotide sequence ID" value="NZ_JAEKNR010000100.1"/>
</dbReference>
<feature type="domain" description="Flavin reductase like" evidence="2">
    <location>
        <begin position="14"/>
        <end position="159"/>
    </location>
</feature>
<dbReference type="SUPFAM" id="SSF50475">
    <property type="entry name" value="FMN-binding split barrel"/>
    <property type="match status" value="1"/>
</dbReference>
<keyword evidence="1" id="KW-0560">Oxidoreductase</keyword>
<sequence length="161" mass="17357">MRAEPGQDRFKEAMAAVPTGVAVVSSAFAGGFRALAASSFTSASLDPPLVLVCLDSQTQTLEAVAERAAFNLSVLERGQEFLAERFSGRAPLVDPSWREVPHRLGGNGLPIVEGCVAWFECRLHQLYPAGDHDIALGEVIDAGREAGEPLILWDHAFWRLG</sequence>
<reference evidence="3" key="1">
    <citation type="submission" date="2020-10" db="EMBL/GenBank/DDBJ databases">
        <title>Ca. Dormibacterota MAGs.</title>
        <authorList>
            <person name="Montgomery K."/>
        </authorList>
    </citation>
    <scope>NUCLEOTIDE SEQUENCE [LARGE SCALE GENOMIC DNA]</scope>
    <source>
        <strain evidence="3">SC8812_S17_10</strain>
    </source>
</reference>
<dbReference type="SMART" id="SM00903">
    <property type="entry name" value="Flavin_Reduct"/>
    <property type="match status" value="1"/>
</dbReference>
<gene>
    <name evidence="3" type="ORF">JF922_09065</name>
</gene>
<protein>
    <submittedName>
        <fullName evidence="3">Flavin reductase</fullName>
    </submittedName>
</protein>
<dbReference type="Gene3D" id="2.30.110.10">
    <property type="entry name" value="Electron Transport, Fmn-binding Protein, Chain A"/>
    <property type="match status" value="1"/>
</dbReference>
<dbReference type="GO" id="GO:0042602">
    <property type="term" value="F:riboflavin reductase (NADPH) activity"/>
    <property type="evidence" value="ECO:0007669"/>
    <property type="project" value="TreeGrafter"/>
</dbReference>
<comment type="caution">
    <text evidence="3">The sequence shown here is derived from an EMBL/GenBank/DDBJ whole genome shotgun (WGS) entry which is preliminary data.</text>
</comment>
<dbReference type="Pfam" id="PF01613">
    <property type="entry name" value="Flavin_Reduct"/>
    <property type="match status" value="1"/>
</dbReference>
<dbReference type="InterPro" id="IPR012349">
    <property type="entry name" value="Split_barrel_FMN-bd"/>
</dbReference>
<dbReference type="Proteomes" id="UP000612893">
    <property type="component" value="Unassembled WGS sequence"/>
</dbReference>
<dbReference type="GO" id="GO:0010181">
    <property type="term" value="F:FMN binding"/>
    <property type="evidence" value="ECO:0007669"/>
    <property type="project" value="InterPro"/>
</dbReference>
<dbReference type="EMBL" id="JAEKNR010000100">
    <property type="protein sequence ID" value="MBJ7598220.1"/>
    <property type="molecule type" value="Genomic_DNA"/>
</dbReference>
<dbReference type="PANTHER" id="PTHR30466">
    <property type="entry name" value="FLAVIN REDUCTASE"/>
    <property type="match status" value="1"/>
</dbReference>
<proteinExistence type="predicted"/>
<dbReference type="PANTHER" id="PTHR30466:SF1">
    <property type="entry name" value="FMN REDUCTASE (NADH) RUTF"/>
    <property type="match status" value="1"/>
</dbReference>
<evidence type="ECO:0000256" key="1">
    <source>
        <dbReference type="ARBA" id="ARBA00023002"/>
    </source>
</evidence>
<dbReference type="AlphaFoldDB" id="A0A934N2K7"/>
<dbReference type="InterPro" id="IPR002563">
    <property type="entry name" value="Flavin_Rdtase-like_dom"/>
</dbReference>
<evidence type="ECO:0000313" key="4">
    <source>
        <dbReference type="Proteomes" id="UP000612893"/>
    </source>
</evidence>
<accession>A0A934N2K7</accession>
<evidence type="ECO:0000313" key="3">
    <source>
        <dbReference type="EMBL" id="MBJ7598220.1"/>
    </source>
</evidence>
<evidence type="ECO:0000259" key="2">
    <source>
        <dbReference type="SMART" id="SM00903"/>
    </source>
</evidence>
<keyword evidence="4" id="KW-1185">Reference proteome</keyword>
<organism evidence="3 4">
    <name type="scientific">Candidatus Nephthysia bennettiae</name>
    <dbReference type="NCBI Taxonomy" id="3127016"/>
    <lineage>
        <taxon>Bacteria</taxon>
        <taxon>Bacillati</taxon>
        <taxon>Candidatus Dormiibacterota</taxon>
        <taxon>Candidatus Dormibacteria</taxon>
        <taxon>Candidatus Dormibacterales</taxon>
        <taxon>Candidatus Dormibacteraceae</taxon>
        <taxon>Candidatus Nephthysia</taxon>
    </lineage>
</organism>
<dbReference type="InterPro" id="IPR050268">
    <property type="entry name" value="NADH-dep_flavin_reductase"/>
</dbReference>
<name>A0A934N2K7_9BACT</name>